<organism evidence="2 3">
    <name type="scientific">Lactuca saligna</name>
    <name type="common">Willowleaf lettuce</name>
    <dbReference type="NCBI Taxonomy" id="75948"/>
    <lineage>
        <taxon>Eukaryota</taxon>
        <taxon>Viridiplantae</taxon>
        <taxon>Streptophyta</taxon>
        <taxon>Embryophyta</taxon>
        <taxon>Tracheophyta</taxon>
        <taxon>Spermatophyta</taxon>
        <taxon>Magnoliopsida</taxon>
        <taxon>eudicotyledons</taxon>
        <taxon>Gunneridae</taxon>
        <taxon>Pentapetalae</taxon>
        <taxon>asterids</taxon>
        <taxon>campanulids</taxon>
        <taxon>Asterales</taxon>
        <taxon>Asteraceae</taxon>
        <taxon>Cichorioideae</taxon>
        <taxon>Cichorieae</taxon>
        <taxon>Lactucinae</taxon>
        <taxon>Lactuca</taxon>
    </lineage>
</organism>
<gene>
    <name evidence="2" type="ORF">LSALG_LOCUS23552</name>
</gene>
<name>A0AA36E6F2_LACSI</name>
<evidence type="ECO:0000313" key="3">
    <source>
        <dbReference type="Proteomes" id="UP001177003"/>
    </source>
</evidence>
<evidence type="ECO:0000256" key="1">
    <source>
        <dbReference type="SAM" id="MobiDB-lite"/>
    </source>
</evidence>
<dbReference type="Proteomes" id="UP001177003">
    <property type="component" value="Chromosome 5"/>
</dbReference>
<sequence>MCMESIENDLLIGNLDVRVYELEKENSQKNKQKSDLQANLDGLTALYFDIRDKLIGQIGDEFKTSSSNDGKVSETSKRVMVSPDPDANIDQFLSPVPITAEERREKKRKVDKLKKDKRLLMKNSY</sequence>
<feature type="region of interest" description="Disordered" evidence="1">
    <location>
        <begin position="64"/>
        <end position="91"/>
    </location>
</feature>
<reference evidence="2" key="1">
    <citation type="submission" date="2023-04" db="EMBL/GenBank/DDBJ databases">
        <authorList>
            <person name="Vijverberg K."/>
            <person name="Xiong W."/>
            <person name="Schranz E."/>
        </authorList>
    </citation>
    <scope>NUCLEOTIDE SEQUENCE</scope>
</reference>
<protein>
    <submittedName>
        <fullName evidence="2">Uncharacterized protein</fullName>
    </submittedName>
</protein>
<evidence type="ECO:0000313" key="2">
    <source>
        <dbReference type="EMBL" id="CAI9283992.1"/>
    </source>
</evidence>
<accession>A0AA36E6F2</accession>
<dbReference type="EMBL" id="OX465081">
    <property type="protein sequence ID" value="CAI9283992.1"/>
    <property type="molecule type" value="Genomic_DNA"/>
</dbReference>
<dbReference type="AlphaFoldDB" id="A0AA36E6F2"/>
<proteinExistence type="predicted"/>
<keyword evidence="3" id="KW-1185">Reference proteome</keyword>